<name>A0ABQ5K398_9EUKA</name>
<evidence type="ECO:0000313" key="3">
    <source>
        <dbReference type="Proteomes" id="UP001057375"/>
    </source>
</evidence>
<evidence type="ECO:0000256" key="1">
    <source>
        <dbReference type="SAM" id="MobiDB-lite"/>
    </source>
</evidence>
<evidence type="ECO:0000313" key="2">
    <source>
        <dbReference type="EMBL" id="GKT26882.1"/>
    </source>
</evidence>
<feature type="region of interest" description="Disordered" evidence="1">
    <location>
        <begin position="130"/>
        <end position="259"/>
    </location>
</feature>
<feature type="compositionally biased region" description="Pro residues" evidence="1">
    <location>
        <begin position="202"/>
        <end position="216"/>
    </location>
</feature>
<feature type="compositionally biased region" description="Acidic residues" evidence="1">
    <location>
        <begin position="13"/>
        <end position="54"/>
    </location>
</feature>
<proteinExistence type="predicted"/>
<dbReference type="EMBL" id="BQXS01012686">
    <property type="protein sequence ID" value="GKT26882.1"/>
    <property type="molecule type" value="Genomic_DNA"/>
</dbReference>
<sequence length="259" mass="28199">MSESEESGYSNSSEDDDDEYSGSDDGSEESDGSEEGSDEEESEENSEEEEEEEKEKDKKPVDTGPSVPTVSLAGLPGDVQLRLGKNTCVSVKPLQNDPSKQSGFIISIKDEESGQSMTIDISGLHCSVQYEKPESMEPPHLFEHDELSAGENPVGGALYPQQPQQYPHQQYPPSSMPGQGYSQVPGYPPQSHPSYGMQGQFYPPPSHPHPGPPPQPGQGSMPLRGQSHPPPQSMSDIYGHQHQAPVESLSQQLEKVLLR</sequence>
<reference evidence="2" key="1">
    <citation type="submission" date="2022-03" db="EMBL/GenBank/DDBJ databases">
        <title>Draft genome sequence of Aduncisulcus paluster, a free-living microaerophilic Fornicata.</title>
        <authorList>
            <person name="Yuyama I."/>
            <person name="Kume K."/>
            <person name="Tamura T."/>
            <person name="Inagaki Y."/>
            <person name="Hashimoto T."/>
        </authorList>
    </citation>
    <scope>NUCLEOTIDE SEQUENCE</scope>
    <source>
        <strain evidence="2">NY0171</strain>
    </source>
</reference>
<feature type="compositionally biased region" description="Low complexity" evidence="1">
    <location>
        <begin position="159"/>
        <end position="173"/>
    </location>
</feature>
<gene>
    <name evidence="2" type="ORF">ADUPG1_013514</name>
</gene>
<dbReference type="Proteomes" id="UP001057375">
    <property type="component" value="Unassembled WGS sequence"/>
</dbReference>
<organism evidence="2 3">
    <name type="scientific">Aduncisulcus paluster</name>
    <dbReference type="NCBI Taxonomy" id="2918883"/>
    <lineage>
        <taxon>Eukaryota</taxon>
        <taxon>Metamonada</taxon>
        <taxon>Carpediemonas-like organisms</taxon>
        <taxon>Aduncisulcus</taxon>
    </lineage>
</organism>
<feature type="compositionally biased region" description="Basic and acidic residues" evidence="1">
    <location>
        <begin position="131"/>
        <end position="147"/>
    </location>
</feature>
<keyword evidence="3" id="KW-1185">Reference proteome</keyword>
<protein>
    <submittedName>
        <fullName evidence="2">Uncharacterized protein</fullName>
    </submittedName>
</protein>
<comment type="caution">
    <text evidence="2">The sequence shown here is derived from an EMBL/GenBank/DDBJ whole genome shotgun (WGS) entry which is preliminary data.</text>
</comment>
<accession>A0ABQ5K398</accession>
<feature type="region of interest" description="Disordered" evidence="1">
    <location>
        <begin position="1"/>
        <end position="81"/>
    </location>
</feature>